<proteinExistence type="predicted"/>
<comment type="cofactor">
    <cofactor evidence="1">
        <name>[3Fe-4S] cluster</name>
        <dbReference type="ChEBI" id="CHEBI:21137"/>
    </cofactor>
</comment>
<evidence type="ECO:0000256" key="3">
    <source>
        <dbReference type="ARBA" id="ARBA00022448"/>
    </source>
</evidence>
<keyword evidence="7" id="KW-0408">Iron</keyword>
<dbReference type="GO" id="GO:0046872">
    <property type="term" value="F:metal ion binding"/>
    <property type="evidence" value="ECO:0007669"/>
    <property type="project" value="UniProtKB-KW"/>
</dbReference>
<feature type="domain" description="4Fe-4S ferredoxin-type" evidence="9">
    <location>
        <begin position="33"/>
        <end position="62"/>
    </location>
</feature>
<keyword evidence="8" id="KW-0411">Iron-sulfur</keyword>
<dbReference type="Pfam" id="PF12838">
    <property type="entry name" value="Fer4_7"/>
    <property type="match status" value="1"/>
</dbReference>
<evidence type="ECO:0000256" key="4">
    <source>
        <dbReference type="ARBA" id="ARBA00022485"/>
    </source>
</evidence>
<sequence>MTYIITEPCVGVKDGACVDVCPVDCIYTRDEDTMFFISPDECIDCAACEPVCPVTAIFAEDATPPEWASYIALNYDYFKNNDPGDLKRK</sequence>
<evidence type="ECO:0000256" key="5">
    <source>
        <dbReference type="ARBA" id="ARBA00022723"/>
    </source>
</evidence>
<dbReference type="InterPro" id="IPR017900">
    <property type="entry name" value="4Fe4S_Fe_S_CS"/>
</dbReference>
<feature type="domain" description="4Fe-4S ferredoxin-type" evidence="9">
    <location>
        <begin position="1"/>
        <end position="31"/>
    </location>
</feature>
<evidence type="ECO:0000313" key="10">
    <source>
        <dbReference type="EMBL" id="SVA70205.1"/>
    </source>
</evidence>
<dbReference type="PANTHER" id="PTHR42859">
    <property type="entry name" value="OXIDOREDUCTASE"/>
    <property type="match status" value="1"/>
</dbReference>
<name>A0A381XZS2_9ZZZZ</name>
<gene>
    <name evidence="10" type="ORF">METZ01_LOCUS123059</name>
</gene>
<dbReference type="SUPFAM" id="SSF54862">
    <property type="entry name" value="4Fe-4S ferredoxins"/>
    <property type="match status" value="1"/>
</dbReference>
<keyword evidence="5" id="KW-0479">Metal-binding</keyword>
<evidence type="ECO:0000256" key="2">
    <source>
        <dbReference type="ARBA" id="ARBA00001966"/>
    </source>
</evidence>
<evidence type="ECO:0000259" key="9">
    <source>
        <dbReference type="PROSITE" id="PS51379"/>
    </source>
</evidence>
<dbReference type="Gene3D" id="3.30.70.20">
    <property type="match status" value="1"/>
</dbReference>
<dbReference type="PANTHER" id="PTHR42859:SF2">
    <property type="entry name" value="FERREDOXIN"/>
    <property type="match status" value="1"/>
</dbReference>
<dbReference type="PROSITE" id="PS00198">
    <property type="entry name" value="4FE4S_FER_1"/>
    <property type="match status" value="1"/>
</dbReference>
<dbReference type="InterPro" id="IPR050294">
    <property type="entry name" value="RnfB_subfamily"/>
</dbReference>
<dbReference type="GO" id="GO:0009055">
    <property type="term" value="F:electron transfer activity"/>
    <property type="evidence" value="ECO:0007669"/>
    <property type="project" value="InterPro"/>
</dbReference>
<dbReference type="AlphaFoldDB" id="A0A381XZS2"/>
<evidence type="ECO:0000256" key="1">
    <source>
        <dbReference type="ARBA" id="ARBA00001927"/>
    </source>
</evidence>
<evidence type="ECO:0000256" key="8">
    <source>
        <dbReference type="ARBA" id="ARBA00023014"/>
    </source>
</evidence>
<accession>A0A381XZS2</accession>
<dbReference type="PRINTS" id="PR00354">
    <property type="entry name" value="7FE8SFRDOXIN"/>
</dbReference>
<keyword evidence="6" id="KW-0249">Electron transport</keyword>
<dbReference type="PROSITE" id="PS51379">
    <property type="entry name" value="4FE4S_FER_2"/>
    <property type="match status" value="2"/>
</dbReference>
<organism evidence="10">
    <name type="scientific">marine metagenome</name>
    <dbReference type="NCBI Taxonomy" id="408172"/>
    <lineage>
        <taxon>unclassified sequences</taxon>
        <taxon>metagenomes</taxon>
        <taxon>ecological metagenomes</taxon>
    </lineage>
</organism>
<dbReference type="InterPro" id="IPR017896">
    <property type="entry name" value="4Fe4S_Fe-S-bd"/>
</dbReference>
<dbReference type="InterPro" id="IPR000813">
    <property type="entry name" value="7Fe_ferredoxin"/>
</dbReference>
<reference evidence="10" key="1">
    <citation type="submission" date="2018-05" db="EMBL/GenBank/DDBJ databases">
        <authorList>
            <person name="Lanie J.A."/>
            <person name="Ng W.-L."/>
            <person name="Kazmierczak K.M."/>
            <person name="Andrzejewski T.M."/>
            <person name="Davidsen T.M."/>
            <person name="Wayne K.J."/>
            <person name="Tettelin H."/>
            <person name="Glass J.I."/>
            <person name="Rusch D."/>
            <person name="Podicherti R."/>
            <person name="Tsui H.-C.T."/>
            <person name="Winkler M.E."/>
        </authorList>
    </citation>
    <scope>NUCLEOTIDE SEQUENCE</scope>
</reference>
<keyword evidence="3" id="KW-0813">Transport</keyword>
<dbReference type="GO" id="GO:0051539">
    <property type="term" value="F:4 iron, 4 sulfur cluster binding"/>
    <property type="evidence" value="ECO:0007669"/>
    <property type="project" value="UniProtKB-KW"/>
</dbReference>
<protein>
    <recommendedName>
        <fullName evidence="9">4Fe-4S ferredoxin-type domain-containing protein</fullName>
    </recommendedName>
</protein>
<dbReference type="EMBL" id="UINC01016958">
    <property type="protein sequence ID" value="SVA70205.1"/>
    <property type="molecule type" value="Genomic_DNA"/>
</dbReference>
<evidence type="ECO:0000256" key="7">
    <source>
        <dbReference type="ARBA" id="ARBA00023004"/>
    </source>
</evidence>
<keyword evidence="4" id="KW-0004">4Fe-4S</keyword>
<evidence type="ECO:0000256" key="6">
    <source>
        <dbReference type="ARBA" id="ARBA00022982"/>
    </source>
</evidence>
<comment type="cofactor">
    <cofactor evidence="2">
        <name>[4Fe-4S] cluster</name>
        <dbReference type="ChEBI" id="CHEBI:49883"/>
    </cofactor>
</comment>